<evidence type="ECO:0000259" key="2">
    <source>
        <dbReference type="Pfam" id="PF14214"/>
    </source>
</evidence>
<reference evidence="4" key="1">
    <citation type="submission" date="2020-05" db="EMBL/GenBank/DDBJ databases">
        <title>Mycena genomes resolve the evolution of fungal bioluminescence.</title>
        <authorList>
            <person name="Tsai I.J."/>
        </authorList>
    </citation>
    <scope>NUCLEOTIDE SEQUENCE</scope>
    <source>
        <strain evidence="4">171206Taipei</strain>
    </source>
</reference>
<dbReference type="Proteomes" id="UP000636479">
    <property type="component" value="Unassembled WGS sequence"/>
</dbReference>
<dbReference type="GO" id="GO:0004386">
    <property type="term" value="F:helicase activity"/>
    <property type="evidence" value="ECO:0007669"/>
    <property type="project" value="UniProtKB-KW"/>
</dbReference>
<dbReference type="AlphaFoldDB" id="A0A8H6TDM9"/>
<sequence>MEEAFQSYTLPEAFRLLDRFCKVPGKAKLSWKKLLAWLSTLEERLQHTIRETATATPGSKRKRKLPSHPTSPPSKRIRTETNRGNKRSATGHTTASSTVQSTVSADFLRVPDEQIVESCISKFIDLTGNAALSKKTCIVCARRLFVAKIETIDFNSIPNRHVLQPTHSHPHQRTVEGLLFHDTVNPEGLNDVCSTCLIALRRCSRPKLAVANNMWIGNVPFQLEILTLPEQLLIALYFPAAYIMKVYPAKIRYRASASKTDGMEPIAINEKLRGNVSTFRLPTAQIVNMAAGQIVPRPSLILASLIGVTFVGVDRKALALPSLKTMFRVRRHRVWEALLWLKQNNSIYRDVTIDSSAIERLPEDDIPLEITENVRYSNDVDAVRREHAGYAPLESELEDPEQEASVEWQRETFQTAHDEICDPPVGYQPEPRPGDKVQSALLSEYSSRETAAPAAVQHATMEDPAVFPLHVHGVIDVGGDNIPESTVFAHAVNNLVSNPFAQDYAVRKGSAFINEYGRRDENGERYDGGPSNPNHLLGAFPTLFPYGLGGLEVDREDTVSYEDHVRWALQHDSGRFRRHTHFIFLVFGVLWKRQVCRSASIQIDRSNFLAFQSSLSQLRPKDLLKAAEEEEHKVQISNPLIRLLRKHLTAVRARVQGTDENRVAIRAQIWGMTLKFNPPSIWMTINLSDTGDPIAQVLAGQEINLDDFVARSGPNATTRDGIIGADPFAAAEYFHLVIRLLLREMLGIKVGERGAITRNPGVLGEVNAYIGTVEAQGRGSLHLHLLLWLHGAPTATKMQEALQSDEFRSRVKLFIKHNIRADVPGGPFPPQMRKRLTRSVAFSRPIDPRKN</sequence>
<gene>
    <name evidence="4" type="ORF">MIND_00091700</name>
</gene>
<keyword evidence="4" id="KW-0547">Nucleotide-binding</keyword>
<dbReference type="GeneID" id="59340387"/>
<dbReference type="Pfam" id="PF14214">
    <property type="entry name" value="Helitron_like_N"/>
    <property type="match status" value="1"/>
</dbReference>
<accession>A0A8H6TDM9</accession>
<dbReference type="Pfam" id="PF20209">
    <property type="entry name" value="DUF6570"/>
    <property type="match status" value="1"/>
</dbReference>
<proteinExistence type="predicted"/>
<feature type="domain" description="DUF6570" evidence="3">
    <location>
        <begin position="204"/>
        <end position="358"/>
    </location>
</feature>
<dbReference type="OrthoDB" id="3257061at2759"/>
<keyword evidence="4" id="KW-0378">Hydrolase</keyword>
<evidence type="ECO:0000256" key="1">
    <source>
        <dbReference type="SAM" id="MobiDB-lite"/>
    </source>
</evidence>
<dbReference type="InterPro" id="IPR025476">
    <property type="entry name" value="Helitron_helicase-like"/>
</dbReference>
<keyword evidence="4" id="KW-0347">Helicase</keyword>
<evidence type="ECO:0000259" key="3">
    <source>
        <dbReference type="Pfam" id="PF20209"/>
    </source>
</evidence>
<feature type="region of interest" description="Disordered" evidence="1">
    <location>
        <begin position="49"/>
        <end position="97"/>
    </location>
</feature>
<comment type="caution">
    <text evidence="4">The sequence shown here is derived from an EMBL/GenBank/DDBJ whole genome shotgun (WGS) entry which is preliminary data.</text>
</comment>
<feature type="domain" description="Helitron helicase-like" evidence="2">
    <location>
        <begin position="564"/>
        <end position="787"/>
    </location>
</feature>
<dbReference type="RefSeq" id="XP_037225781.1">
    <property type="nucleotide sequence ID" value="XM_037357871.1"/>
</dbReference>
<keyword evidence="4" id="KW-0067">ATP-binding</keyword>
<organism evidence="4 5">
    <name type="scientific">Mycena indigotica</name>
    <dbReference type="NCBI Taxonomy" id="2126181"/>
    <lineage>
        <taxon>Eukaryota</taxon>
        <taxon>Fungi</taxon>
        <taxon>Dikarya</taxon>
        <taxon>Basidiomycota</taxon>
        <taxon>Agaricomycotina</taxon>
        <taxon>Agaricomycetes</taxon>
        <taxon>Agaricomycetidae</taxon>
        <taxon>Agaricales</taxon>
        <taxon>Marasmiineae</taxon>
        <taxon>Mycenaceae</taxon>
        <taxon>Mycena</taxon>
    </lineage>
</organism>
<protein>
    <submittedName>
        <fullName evidence="4">ATP-dependent DNA helicase</fullName>
    </submittedName>
</protein>
<dbReference type="InterPro" id="IPR046700">
    <property type="entry name" value="DUF6570"/>
</dbReference>
<evidence type="ECO:0000313" key="5">
    <source>
        <dbReference type="Proteomes" id="UP000636479"/>
    </source>
</evidence>
<keyword evidence="5" id="KW-1185">Reference proteome</keyword>
<evidence type="ECO:0000313" key="4">
    <source>
        <dbReference type="EMBL" id="KAF7315758.1"/>
    </source>
</evidence>
<dbReference type="EMBL" id="JACAZF010000001">
    <property type="protein sequence ID" value="KAF7315758.1"/>
    <property type="molecule type" value="Genomic_DNA"/>
</dbReference>
<name>A0A8H6TDM9_9AGAR</name>